<dbReference type="PROSITE" id="PS50048">
    <property type="entry name" value="ZN2_CY6_FUNGAL_2"/>
    <property type="match status" value="1"/>
</dbReference>
<comment type="subcellular location">
    <subcellularLocation>
        <location evidence="1">Nucleus</location>
    </subcellularLocation>
</comment>
<dbReference type="InterPro" id="IPR021858">
    <property type="entry name" value="Fun_TF"/>
</dbReference>
<dbReference type="Proteomes" id="UP000664132">
    <property type="component" value="Unassembled WGS sequence"/>
</dbReference>
<feature type="compositionally biased region" description="Polar residues" evidence="3">
    <location>
        <begin position="63"/>
        <end position="85"/>
    </location>
</feature>
<dbReference type="SMART" id="SM00066">
    <property type="entry name" value="GAL4"/>
    <property type="match status" value="1"/>
</dbReference>
<evidence type="ECO:0000256" key="3">
    <source>
        <dbReference type="SAM" id="MobiDB-lite"/>
    </source>
</evidence>
<sequence length="481" mass="55077">MSSAQPRSPKLRTKTGCVICRNRRKKCDQRKPSCEACDRLGLNCRYPDPASLEDRRERKAPNSRWSLKSKSREPSPQSSNESLTDVYSDDPIPVSGSRSVQTSNVFTIETSYFGILSTAQIFLRSSREIQLLSSYCDYFVPANILPNAHANFSRLCVGEVQELKDTIFACSSVQISNKHDAIPVEALDYYTRAVSGVRKKLDNGMLTGREDWLLLTTILLHCFETWRCDVGSETPMAFQHLLGAIELLRLRCQNPLTEETHQDLYVLMAESVLFHVSTLLISNPSFTKLEIDPGLWEWVEVILSKPVYENHPPPARHPILGTPRKLNRLIFEISKLGMQATTKEMDMEKIRKLDAELRQWEDNRYPPDRQSDGDPYLEVRRLYVICARILLMTTEMTASQIQGSTLKQGLRRQILKAVEIIRVMESTDGDMWNFIMRWPLRVLCCAVENGEEKEVVRDSLRRIWAKSACGDVRRTLCQLEG</sequence>
<evidence type="ECO:0000259" key="4">
    <source>
        <dbReference type="PROSITE" id="PS50048"/>
    </source>
</evidence>
<accession>A0A8H7TK53</accession>
<reference evidence="5" key="1">
    <citation type="submission" date="2021-02" db="EMBL/GenBank/DDBJ databases">
        <title>Genome sequence Cadophora malorum strain M34.</title>
        <authorList>
            <person name="Stefanovic E."/>
            <person name="Vu D."/>
            <person name="Scully C."/>
            <person name="Dijksterhuis J."/>
            <person name="Roader J."/>
            <person name="Houbraken J."/>
        </authorList>
    </citation>
    <scope>NUCLEOTIDE SEQUENCE</scope>
    <source>
        <strain evidence="5">M34</strain>
    </source>
</reference>
<organism evidence="5 6">
    <name type="scientific">Cadophora malorum</name>
    <dbReference type="NCBI Taxonomy" id="108018"/>
    <lineage>
        <taxon>Eukaryota</taxon>
        <taxon>Fungi</taxon>
        <taxon>Dikarya</taxon>
        <taxon>Ascomycota</taxon>
        <taxon>Pezizomycotina</taxon>
        <taxon>Leotiomycetes</taxon>
        <taxon>Helotiales</taxon>
        <taxon>Ploettnerulaceae</taxon>
        <taxon>Cadophora</taxon>
    </lineage>
</organism>
<evidence type="ECO:0000313" key="5">
    <source>
        <dbReference type="EMBL" id="KAG4420871.1"/>
    </source>
</evidence>
<dbReference type="EMBL" id="JAFJYH010000075">
    <property type="protein sequence ID" value="KAG4420871.1"/>
    <property type="molecule type" value="Genomic_DNA"/>
</dbReference>
<dbReference type="GO" id="GO:0008270">
    <property type="term" value="F:zinc ion binding"/>
    <property type="evidence" value="ECO:0007669"/>
    <property type="project" value="InterPro"/>
</dbReference>
<dbReference type="InterPro" id="IPR001138">
    <property type="entry name" value="Zn2Cys6_DnaBD"/>
</dbReference>
<protein>
    <recommendedName>
        <fullName evidence="4">Zn(2)-C6 fungal-type domain-containing protein</fullName>
    </recommendedName>
</protein>
<dbReference type="PANTHER" id="PTHR37534">
    <property type="entry name" value="TRANSCRIPTIONAL ACTIVATOR PROTEIN UGA3"/>
    <property type="match status" value="1"/>
</dbReference>
<proteinExistence type="predicted"/>
<dbReference type="Pfam" id="PF11951">
    <property type="entry name" value="Fungal_trans_2"/>
    <property type="match status" value="1"/>
</dbReference>
<dbReference type="PANTHER" id="PTHR37534:SF46">
    <property type="entry name" value="ZN(II)2CYS6 TRANSCRIPTION FACTOR (EUROFUNG)"/>
    <property type="match status" value="1"/>
</dbReference>
<comment type="caution">
    <text evidence="5">The sequence shown here is derived from an EMBL/GenBank/DDBJ whole genome shotgun (WGS) entry which is preliminary data.</text>
</comment>
<evidence type="ECO:0000256" key="1">
    <source>
        <dbReference type="ARBA" id="ARBA00004123"/>
    </source>
</evidence>
<dbReference type="SUPFAM" id="SSF57701">
    <property type="entry name" value="Zn2/Cys6 DNA-binding domain"/>
    <property type="match status" value="1"/>
</dbReference>
<dbReference type="GO" id="GO:0005634">
    <property type="term" value="C:nucleus"/>
    <property type="evidence" value="ECO:0007669"/>
    <property type="project" value="UniProtKB-SubCell"/>
</dbReference>
<dbReference type="AlphaFoldDB" id="A0A8H7TK53"/>
<name>A0A8H7TK53_9HELO</name>
<evidence type="ECO:0000256" key="2">
    <source>
        <dbReference type="ARBA" id="ARBA00023242"/>
    </source>
</evidence>
<feature type="region of interest" description="Disordered" evidence="3">
    <location>
        <begin position="45"/>
        <end position="88"/>
    </location>
</feature>
<keyword evidence="6" id="KW-1185">Reference proteome</keyword>
<evidence type="ECO:0000313" key="6">
    <source>
        <dbReference type="Proteomes" id="UP000664132"/>
    </source>
</evidence>
<gene>
    <name evidence="5" type="ORF">IFR04_005955</name>
</gene>
<dbReference type="CDD" id="cd00067">
    <property type="entry name" value="GAL4"/>
    <property type="match status" value="1"/>
</dbReference>
<dbReference type="GO" id="GO:0000981">
    <property type="term" value="F:DNA-binding transcription factor activity, RNA polymerase II-specific"/>
    <property type="evidence" value="ECO:0007669"/>
    <property type="project" value="InterPro"/>
</dbReference>
<keyword evidence="2" id="KW-0539">Nucleus</keyword>
<dbReference type="Gene3D" id="4.10.240.10">
    <property type="entry name" value="Zn(2)-C6 fungal-type DNA-binding domain"/>
    <property type="match status" value="1"/>
</dbReference>
<dbReference type="OrthoDB" id="1919336at2759"/>
<dbReference type="Pfam" id="PF00172">
    <property type="entry name" value="Zn_clus"/>
    <property type="match status" value="1"/>
</dbReference>
<feature type="domain" description="Zn(2)-C6 fungal-type" evidence="4">
    <location>
        <begin position="16"/>
        <end position="46"/>
    </location>
</feature>
<dbReference type="InterPro" id="IPR036864">
    <property type="entry name" value="Zn2-C6_fun-type_DNA-bd_sf"/>
</dbReference>
<dbReference type="PROSITE" id="PS00463">
    <property type="entry name" value="ZN2_CY6_FUNGAL_1"/>
    <property type="match status" value="1"/>
</dbReference>